<dbReference type="Proteomes" id="UP001447188">
    <property type="component" value="Unassembled WGS sequence"/>
</dbReference>
<feature type="chain" id="PRO_5046027581" evidence="1">
    <location>
        <begin position="22"/>
        <end position="175"/>
    </location>
</feature>
<proteinExistence type="predicted"/>
<evidence type="ECO:0000256" key="1">
    <source>
        <dbReference type="SAM" id="SignalP"/>
    </source>
</evidence>
<feature type="signal peptide" evidence="1">
    <location>
        <begin position="1"/>
        <end position="21"/>
    </location>
</feature>
<protein>
    <submittedName>
        <fullName evidence="2">Uncharacterized protein</fullName>
    </submittedName>
</protein>
<keyword evidence="3" id="KW-1185">Reference proteome</keyword>
<evidence type="ECO:0000313" key="3">
    <source>
        <dbReference type="Proteomes" id="UP001447188"/>
    </source>
</evidence>
<keyword evidence="1" id="KW-0732">Signal</keyword>
<sequence>MKYTMTAVLAAALTAIPSVIAAPAAVATLLPAKYTLKVSTPTSGTAIQNYLGQITRDDYAGQFLNIGPGSNQEQIPVVLFRDGDSGSHVENIDNIANFAFAIQPNSEIILSQSFYAPLVGLGQINGALVLNSGDGKGPQALWAACPSHNFPNLWAVNWASSADGCIPIALTVVPL</sequence>
<gene>
    <name evidence="2" type="ORF">Q9L58_007737</name>
</gene>
<comment type="caution">
    <text evidence="2">The sequence shown here is derived from an EMBL/GenBank/DDBJ whole genome shotgun (WGS) entry which is preliminary data.</text>
</comment>
<dbReference type="EMBL" id="JBBBZM010000128">
    <property type="protein sequence ID" value="KAL0633364.1"/>
    <property type="molecule type" value="Genomic_DNA"/>
</dbReference>
<accession>A0ABR3GBP4</accession>
<reference evidence="2 3" key="1">
    <citation type="submission" date="2024-02" db="EMBL/GenBank/DDBJ databases">
        <title>Discinaceae phylogenomics.</title>
        <authorList>
            <person name="Dirks A.C."/>
            <person name="James T.Y."/>
        </authorList>
    </citation>
    <scope>NUCLEOTIDE SEQUENCE [LARGE SCALE GENOMIC DNA]</scope>
    <source>
        <strain evidence="2 3">ACD0624</strain>
    </source>
</reference>
<organism evidence="2 3">
    <name type="scientific">Discina gigas</name>
    <dbReference type="NCBI Taxonomy" id="1032678"/>
    <lineage>
        <taxon>Eukaryota</taxon>
        <taxon>Fungi</taxon>
        <taxon>Dikarya</taxon>
        <taxon>Ascomycota</taxon>
        <taxon>Pezizomycotina</taxon>
        <taxon>Pezizomycetes</taxon>
        <taxon>Pezizales</taxon>
        <taxon>Discinaceae</taxon>
        <taxon>Discina</taxon>
    </lineage>
</organism>
<evidence type="ECO:0000313" key="2">
    <source>
        <dbReference type="EMBL" id="KAL0633364.1"/>
    </source>
</evidence>
<name>A0ABR3GBP4_9PEZI</name>